<keyword evidence="2" id="KW-1185">Reference proteome</keyword>
<accession>A0ABV4FK85</accession>
<reference evidence="1 2" key="1">
    <citation type="submission" date="2024-07" db="EMBL/GenBank/DDBJ databases">
        <title>Genomic Encyclopedia of Type Strains, Phase V (KMG-V): Genome sequencing to study the core and pangenomes of soil and plant-associated prokaryotes.</title>
        <authorList>
            <person name="Whitman W."/>
        </authorList>
    </citation>
    <scope>NUCLEOTIDE SEQUENCE [LARGE SCALE GENOMIC DNA]</scope>
    <source>
        <strain evidence="1 2">USDA 152</strain>
    </source>
</reference>
<protein>
    <recommendedName>
        <fullName evidence="3">DUF1484 domain-containing protein</fullName>
    </recommendedName>
</protein>
<name>A0ABV4FK85_9BRAD</name>
<proteinExistence type="predicted"/>
<dbReference type="Proteomes" id="UP001565369">
    <property type="component" value="Unassembled WGS sequence"/>
</dbReference>
<evidence type="ECO:0000313" key="2">
    <source>
        <dbReference type="Proteomes" id="UP001565369"/>
    </source>
</evidence>
<gene>
    <name evidence="1" type="ORF">ABIG07_000936</name>
</gene>
<sequence length="114" mass="12618">MTSPSTSAGHAGVVAATIRDGASEPAAANIIPLPFSRERCLIVQTRTDCELLRRNVNVVIECLRALNGLLEDVDDRSIREEFQHRVARLNELLVLRLDQLSAADRLLQEVLPYA</sequence>
<dbReference type="EMBL" id="JBGBZJ010000003">
    <property type="protein sequence ID" value="MEY9451988.1"/>
    <property type="molecule type" value="Genomic_DNA"/>
</dbReference>
<evidence type="ECO:0000313" key="1">
    <source>
        <dbReference type="EMBL" id="MEY9451988.1"/>
    </source>
</evidence>
<comment type="caution">
    <text evidence="1">The sequence shown here is derived from an EMBL/GenBank/DDBJ whole genome shotgun (WGS) entry which is preliminary data.</text>
</comment>
<dbReference type="RefSeq" id="WP_131233187.1">
    <property type="nucleotide sequence ID" value="NZ_AP021854.1"/>
</dbReference>
<evidence type="ECO:0008006" key="3">
    <source>
        <dbReference type="Google" id="ProtNLM"/>
    </source>
</evidence>
<organism evidence="1 2">
    <name type="scientific">Bradyrhizobium ottawaense</name>
    <dbReference type="NCBI Taxonomy" id="931866"/>
    <lineage>
        <taxon>Bacteria</taxon>
        <taxon>Pseudomonadati</taxon>
        <taxon>Pseudomonadota</taxon>
        <taxon>Alphaproteobacteria</taxon>
        <taxon>Hyphomicrobiales</taxon>
        <taxon>Nitrobacteraceae</taxon>
        <taxon>Bradyrhizobium</taxon>
    </lineage>
</organism>